<dbReference type="InterPro" id="IPR021306">
    <property type="entry name" value="DUF2878"/>
</dbReference>
<evidence type="ECO:0000256" key="1">
    <source>
        <dbReference type="SAM" id="Phobius"/>
    </source>
</evidence>
<dbReference type="Pfam" id="PF11086">
    <property type="entry name" value="DUF2878"/>
    <property type="match status" value="1"/>
</dbReference>
<feature type="transmembrane region" description="Helical" evidence="1">
    <location>
        <begin position="26"/>
        <end position="42"/>
    </location>
</feature>
<name>A0A9X1B7S7_9GAMM</name>
<keyword evidence="1" id="KW-0472">Membrane</keyword>
<sequence length="190" mass="20628">MPRIILNLVAFQIGWLACVLGGAHQQPWLGVVVVALVVAYHLKQCVAPGRELRLLLIMGVMGAVWDGMLVRFGFLDYPSGLFVAWLAPVWIIAMWVGFATTLNVSLAWLKGRWGLAVVLGGLAGPLAYYAGYRLGGVYFPDLFVAMVVLAGGWSFLMPVSLWFAQRFDGTMRAAAMPSDSQSLRGSHTGV</sequence>
<keyword evidence="1" id="KW-1133">Transmembrane helix</keyword>
<dbReference type="AlphaFoldDB" id="A0A9X1B7S7"/>
<keyword evidence="1" id="KW-0812">Transmembrane</keyword>
<dbReference type="Proteomes" id="UP001138802">
    <property type="component" value="Unassembled WGS sequence"/>
</dbReference>
<feature type="transmembrane region" description="Helical" evidence="1">
    <location>
        <begin position="80"/>
        <end position="101"/>
    </location>
</feature>
<proteinExistence type="predicted"/>
<dbReference type="PROSITE" id="PS51257">
    <property type="entry name" value="PROKAR_LIPOPROTEIN"/>
    <property type="match status" value="1"/>
</dbReference>
<reference evidence="2 3" key="1">
    <citation type="journal article" date="2020" name="Microorganisms">
        <title>Osmotic Adaptation and Compatible Solute Biosynthesis of Phototrophic Bacteria as Revealed from Genome Analyses.</title>
        <authorList>
            <person name="Imhoff J.F."/>
            <person name="Rahn T."/>
            <person name="Kunzel S."/>
            <person name="Keller A."/>
            <person name="Neulinger S.C."/>
        </authorList>
    </citation>
    <scope>NUCLEOTIDE SEQUENCE [LARGE SCALE GENOMIC DNA]</scope>
    <source>
        <strain evidence="2 3">DSM 21303</strain>
    </source>
</reference>
<organism evidence="2 3">
    <name type="scientific">Thiocapsa imhoffii</name>
    <dbReference type="NCBI Taxonomy" id="382777"/>
    <lineage>
        <taxon>Bacteria</taxon>
        <taxon>Pseudomonadati</taxon>
        <taxon>Pseudomonadota</taxon>
        <taxon>Gammaproteobacteria</taxon>
        <taxon>Chromatiales</taxon>
        <taxon>Chromatiaceae</taxon>
        <taxon>Thiocapsa</taxon>
    </lineage>
</organism>
<protein>
    <recommendedName>
        <fullName evidence="4">DUF2878 domain-containing protein</fullName>
    </recommendedName>
</protein>
<feature type="transmembrane region" description="Helical" evidence="1">
    <location>
        <begin position="142"/>
        <end position="164"/>
    </location>
</feature>
<keyword evidence="3" id="KW-1185">Reference proteome</keyword>
<evidence type="ECO:0000313" key="2">
    <source>
        <dbReference type="EMBL" id="MBK1644012.1"/>
    </source>
</evidence>
<feature type="transmembrane region" description="Helical" evidence="1">
    <location>
        <begin position="54"/>
        <end position="74"/>
    </location>
</feature>
<evidence type="ECO:0000313" key="3">
    <source>
        <dbReference type="Proteomes" id="UP001138802"/>
    </source>
</evidence>
<accession>A0A9X1B7S7</accession>
<dbReference type="EMBL" id="NRSD01000003">
    <property type="protein sequence ID" value="MBK1644012.1"/>
    <property type="molecule type" value="Genomic_DNA"/>
</dbReference>
<feature type="transmembrane region" description="Helical" evidence="1">
    <location>
        <begin position="113"/>
        <end position="130"/>
    </location>
</feature>
<comment type="caution">
    <text evidence="2">The sequence shown here is derived from an EMBL/GenBank/DDBJ whole genome shotgun (WGS) entry which is preliminary data.</text>
</comment>
<gene>
    <name evidence="2" type="ORF">CKO25_04945</name>
</gene>
<evidence type="ECO:0008006" key="4">
    <source>
        <dbReference type="Google" id="ProtNLM"/>
    </source>
</evidence>